<feature type="transmembrane region" description="Helical" evidence="1">
    <location>
        <begin position="40"/>
        <end position="61"/>
    </location>
</feature>
<dbReference type="EMBL" id="WHZW01000002">
    <property type="protein sequence ID" value="NEG88675.1"/>
    <property type="molecule type" value="Genomic_DNA"/>
</dbReference>
<dbReference type="Pfam" id="PF19701">
    <property type="entry name" value="DUF6199"/>
    <property type="match status" value="1"/>
</dbReference>
<evidence type="ECO:0000313" key="4">
    <source>
        <dbReference type="Proteomes" id="UP000469194"/>
    </source>
</evidence>
<name>A0A6N9Z392_9BIFI</name>
<dbReference type="AlphaFoldDB" id="A0A6N9Z392"/>
<protein>
    <submittedName>
        <fullName evidence="3">Nickel ABC transporter permease</fullName>
    </submittedName>
</protein>
<sequence>MILLAIILAAYGILLIGWPRITWKIDHFWDVKGGEPTQLYLTLARVGGVILIIAAIAIPLLEMRS</sequence>
<dbReference type="Proteomes" id="UP000469194">
    <property type="component" value="Unassembled WGS sequence"/>
</dbReference>
<organism evidence="3 4">
    <name type="scientific">Bifidobacterium aerophilum</name>
    <dbReference type="NCBI Taxonomy" id="1798155"/>
    <lineage>
        <taxon>Bacteria</taxon>
        <taxon>Bacillati</taxon>
        <taxon>Actinomycetota</taxon>
        <taxon>Actinomycetes</taxon>
        <taxon>Bifidobacteriales</taxon>
        <taxon>Bifidobacteriaceae</taxon>
        <taxon>Bifidobacterium</taxon>
    </lineage>
</organism>
<evidence type="ECO:0000313" key="3">
    <source>
        <dbReference type="EMBL" id="NEG88675.1"/>
    </source>
</evidence>
<proteinExistence type="predicted"/>
<comment type="caution">
    <text evidence="3">The sequence shown here is derived from an EMBL/GenBank/DDBJ whole genome shotgun (WGS) entry which is preliminary data.</text>
</comment>
<gene>
    <name evidence="3" type="ORF">GFD25_01365</name>
</gene>
<accession>A0A6N9Z392</accession>
<feature type="domain" description="DUF6199" evidence="2">
    <location>
        <begin position="4"/>
        <end position="58"/>
    </location>
</feature>
<reference evidence="3 4" key="1">
    <citation type="submission" date="2019-10" db="EMBL/GenBank/DDBJ databases">
        <title>Bifidobacterium from non-human primates.</title>
        <authorList>
            <person name="Modesto M."/>
        </authorList>
    </citation>
    <scope>NUCLEOTIDE SEQUENCE [LARGE SCALE GENOMIC DNA]</scope>
    <source>
        <strain evidence="3 4">TRE17</strain>
    </source>
</reference>
<dbReference type="InterPro" id="IPR045679">
    <property type="entry name" value="DUF6199"/>
</dbReference>
<keyword evidence="1" id="KW-0812">Transmembrane</keyword>
<keyword evidence="1" id="KW-1133">Transmembrane helix</keyword>
<evidence type="ECO:0000256" key="1">
    <source>
        <dbReference type="SAM" id="Phobius"/>
    </source>
</evidence>
<dbReference type="RefSeq" id="WP_163229199.1">
    <property type="nucleotide sequence ID" value="NZ_WHZW01000002.1"/>
</dbReference>
<evidence type="ECO:0000259" key="2">
    <source>
        <dbReference type="Pfam" id="PF19701"/>
    </source>
</evidence>
<keyword evidence="4" id="KW-1185">Reference proteome</keyword>
<keyword evidence="1" id="KW-0472">Membrane</keyword>